<keyword evidence="3" id="KW-1185">Reference proteome</keyword>
<reference evidence="2" key="1">
    <citation type="submission" date="2021-02" db="EMBL/GenBank/DDBJ databases">
        <title>The CRISPR/cas machinery reduction and long-range gene transfer in the hot spring cyanobacterium Synechococcus.</title>
        <authorList>
            <person name="Dvorak P."/>
            <person name="Jahodarova E."/>
            <person name="Hasler P."/>
            <person name="Poulickova A."/>
        </authorList>
    </citation>
    <scope>NUCLEOTIDE SEQUENCE</scope>
    <source>
        <strain evidence="2">Rupite</strain>
    </source>
</reference>
<gene>
    <name evidence="2" type="ORF">JX360_02080</name>
</gene>
<accession>A0ABT0C7D5</accession>
<name>A0ABT0C7D5_THEVL</name>
<organism evidence="2 3">
    <name type="scientific">Thermostichus vulcanus str. 'Rupite'</name>
    <dbReference type="NCBI Taxonomy" id="2813851"/>
    <lineage>
        <taxon>Bacteria</taxon>
        <taxon>Bacillati</taxon>
        <taxon>Cyanobacteriota</taxon>
        <taxon>Cyanophyceae</taxon>
        <taxon>Thermostichales</taxon>
        <taxon>Thermostichaceae</taxon>
        <taxon>Thermostichus</taxon>
    </lineage>
</organism>
<evidence type="ECO:0000313" key="2">
    <source>
        <dbReference type="EMBL" id="MCJ2541701.1"/>
    </source>
</evidence>
<feature type="compositionally biased region" description="Low complexity" evidence="1">
    <location>
        <begin position="14"/>
        <end position="35"/>
    </location>
</feature>
<comment type="caution">
    <text evidence="2">The sequence shown here is derived from an EMBL/GenBank/DDBJ whole genome shotgun (WGS) entry which is preliminary data.</text>
</comment>
<proteinExistence type="predicted"/>
<dbReference type="Proteomes" id="UP000830835">
    <property type="component" value="Unassembled WGS sequence"/>
</dbReference>
<dbReference type="EMBL" id="JAFIRA010000003">
    <property type="protein sequence ID" value="MCJ2541701.1"/>
    <property type="molecule type" value="Genomic_DNA"/>
</dbReference>
<sequence>MLSSSSATPPPVAVAPTLAPNNNPTTVRPAPDFAPITPPPVRPNLPDQPQFDPTNPNSGFNANQELASLSYKVDIVDLIVRGTIASVDIQVLNITCGTDVTDVILPTALEQFKNLLIGRGNTFADAGGFNFSFTFPTDPRFFNDLRILSKRIRGVRKLDAQGQVTIEDELTGDDIVIILTIRDTFGQVLRVDNSIFSGEESRTEIRGSQVPACGNL</sequence>
<evidence type="ECO:0000256" key="1">
    <source>
        <dbReference type="SAM" id="MobiDB-lite"/>
    </source>
</evidence>
<protein>
    <submittedName>
        <fullName evidence="2">Uncharacterized protein</fullName>
    </submittedName>
</protein>
<feature type="region of interest" description="Disordered" evidence="1">
    <location>
        <begin position="1"/>
        <end position="59"/>
    </location>
</feature>
<evidence type="ECO:0000313" key="3">
    <source>
        <dbReference type="Proteomes" id="UP000830835"/>
    </source>
</evidence>